<dbReference type="Pfam" id="PF13602">
    <property type="entry name" value="ADH_zinc_N_2"/>
    <property type="match status" value="1"/>
</dbReference>
<evidence type="ECO:0000313" key="4">
    <source>
        <dbReference type="EMBL" id="VEB36178.1"/>
    </source>
</evidence>
<evidence type="ECO:0000313" key="5">
    <source>
        <dbReference type="Proteomes" id="UP000054921"/>
    </source>
</evidence>
<dbReference type="InterPro" id="IPR051603">
    <property type="entry name" value="Zinc-ADH_QOR/CCCR"/>
</dbReference>
<dbReference type="OrthoDB" id="9785812at2"/>
<dbReference type="SUPFAM" id="SSF50129">
    <property type="entry name" value="GroES-like"/>
    <property type="match status" value="1"/>
</dbReference>
<organism evidence="3 5">
    <name type="scientific">Legionella cherrii</name>
    <dbReference type="NCBI Taxonomy" id="28084"/>
    <lineage>
        <taxon>Bacteria</taxon>
        <taxon>Pseudomonadati</taxon>
        <taxon>Pseudomonadota</taxon>
        <taxon>Gammaproteobacteria</taxon>
        <taxon>Legionellales</taxon>
        <taxon>Legionellaceae</taxon>
        <taxon>Legionella</taxon>
    </lineage>
</organism>
<dbReference type="RefSeq" id="WP_028382276.1">
    <property type="nucleotide sequence ID" value="NZ_CAAAIT010000002.1"/>
</dbReference>
<feature type="domain" description="Enoyl reductase (ER)" evidence="2">
    <location>
        <begin position="10"/>
        <end position="327"/>
    </location>
</feature>
<sequence length="330" mass="35542">MKAQAISSFGDSSVFKTIELPKPQIKPGYVLIRVVATSVNPVDCKVRSGKYAHISPPFPAILHSDVAGIVEEVGDEVTEFSVGDEVYGCAGGFLNESGALAEFMLADAQLIAKKPKELSMVEAAALPLVAITAWEALFEKVKIKSGQKVLIHAGTGGVGHIAIQLAKWAGAEVYTTVSSSDKADIVKSLGVKETINYRIESVQDYVNRLTKGMGFDVVFDTVGGENLEKSLAAVAPYGHVASIQAKSTHDLSHLHAKSASLHAVFMLLPLLHNKQRERHGNILKEIARLTDEGHLKPLIDPHLFYFENIDKAHALLESGKAVGKIVVQAY</sequence>
<dbReference type="EMBL" id="LNXW01000013">
    <property type="protein sequence ID" value="KTC78918.1"/>
    <property type="molecule type" value="Genomic_DNA"/>
</dbReference>
<evidence type="ECO:0000259" key="2">
    <source>
        <dbReference type="SMART" id="SM00829"/>
    </source>
</evidence>
<protein>
    <submittedName>
        <fullName evidence="3">Quinone oxidoreductase (NADPH:quinone reductase)</fullName>
        <ecNumber evidence="3">1.6.5.5</ecNumber>
    </submittedName>
</protein>
<proteinExistence type="predicted"/>
<dbReference type="Proteomes" id="UP000054921">
    <property type="component" value="Unassembled WGS sequence"/>
</dbReference>
<name>A0A0W0S666_9GAMM</name>
<dbReference type="Pfam" id="PF08240">
    <property type="entry name" value="ADH_N"/>
    <property type="match status" value="1"/>
</dbReference>
<dbReference type="SUPFAM" id="SSF51735">
    <property type="entry name" value="NAD(P)-binding Rossmann-fold domains"/>
    <property type="match status" value="1"/>
</dbReference>
<dbReference type="PANTHER" id="PTHR44154">
    <property type="entry name" value="QUINONE OXIDOREDUCTASE"/>
    <property type="match status" value="1"/>
</dbReference>
<dbReference type="InterPro" id="IPR036291">
    <property type="entry name" value="NAD(P)-bd_dom_sf"/>
</dbReference>
<dbReference type="InterPro" id="IPR013154">
    <property type="entry name" value="ADH-like_N"/>
</dbReference>
<dbReference type="CDD" id="cd08272">
    <property type="entry name" value="MDR6"/>
    <property type="match status" value="1"/>
</dbReference>
<dbReference type="AlphaFoldDB" id="A0A0W0S666"/>
<keyword evidence="3" id="KW-0560">Oxidoreductase</keyword>
<evidence type="ECO:0000256" key="1">
    <source>
        <dbReference type="ARBA" id="ARBA00022857"/>
    </source>
</evidence>
<evidence type="ECO:0000313" key="3">
    <source>
        <dbReference type="EMBL" id="KTC78918.1"/>
    </source>
</evidence>
<gene>
    <name evidence="3" type="primary">qor_1</name>
    <name evidence="3" type="ORF">Lche_0938</name>
    <name evidence="4" type="ORF">NCTC11976_01578</name>
</gene>
<reference evidence="3 5" key="1">
    <citation type="submission" date="2015-11" db="EMBL/GenBank/DDBJ databases">
        <title>Genomic analysis of 38 Legionella species identifies large and diverse effector repertoires.</title>
        <authorList>
            <person name="Burstein D."/>
            <person name="Amaro F."/>
            <person name="Zusman T."/>
            <person name="Lifshitz Z."/>
            <person name="Cohen O."/>
            <person name="Gilbert J.A."/>
            <person name="Pupko T."/>
            <person name="Shuman H.A."/>
            <person name="Segal G."/>
        </authorList>
    </citation>
    <scope>NUCLEOTIDE SEQUENCE [LARGE SCALE GENOMIC DNA]</scope>
    <source>
        <strain evidence="3 5">ORW</strain>
    </source>
</reference>
<dbReference type="InterPro" id="IPR020843">
    <property type="entry name" value="ER"/>
</dbReference>
<dbReference type="SMART" id="SM00829">
    <property type="entry name" value="PKS_ER"/>
    <property type="match status" value="1"/>
</dbReference>
<dbReference type="GO" id="GO:0003960">
    <property type="term" value="F:quinone reductase (NADPH) activity"/>
    <property type="evidence" value="ECO:0007669"/>
    <property type="project" value="UniProtKB-EC"/>
</dbReference>
<dbReference type="EC" id="1.6.5.5" evidence="3"/>
<dbReference type="EMBL" id="LR134173">
    <property type="protein sequence ID" value="VEB36178.1"/>
    <property type="molecule type" value="Genomic_DNA"/>
</dbReference>
<keyword evidence="1" id="KW-0521">NADP</keyword>
<keyword evidence="6" id="KW-1185">Reference proteome</keyword>
<dbReference type="STRING" id="28084.Lche_0938"/>
<dbReference type="PATRIC" id="fig|28084.5.peg.1010"/>
<evidence type="ECO:0000313" key="6">
    <source>
        <dbReference type="Proteomes" id="UP000277577"/>
    </source>
</evidence>
<dbReference type="Proteomes" id="UP000277577">
    <property type="component" value="Chromosome"/>
</dbReference>
<accession>A0A0W0S666</accession>
<dbReference type="InterPro" id="IPR011032">
    <property type="entry name" value="GroES-like_sf"/>
</dbReference>
<dbReference type="Gene3D" id="3.90.180.10">
    <property type="entry name" value="Medium-chain alcohol dehydrogenases, catalytic domain"/>
    <property type="match status" value="1"/>
</dbReference>
<dbReference type="PANTHER" id="PTHR44154:SF1">
    <property type="entry name" value="QUINONE OXIDOREDUCTASE"/>
    <property type="match status" value="1"/>
</dbReference>
<dbReference type="Gene3D" id="3.40.50.720">
    <property type="entry name" value="NAD(P)-binding Rossmann-like Domain"/>
    <property type="match status" value="1"/>
</dbReference>
<reference evidence="4 6" key="2">
    <citation type="submission" date="2018-12" db="EMBL/GenBank/DDBJ databases">
        <authorList>
            <consortium name="Pathogen Informatics"/>
        </authorList>
    </citation>
    <scope>NUCLEOTIDE SEQUENCE [LARGE SCALE GENOMIC DNA]</scope>
    <source>
        <strain evidence="4 6">NCTC11976</strain>
    </source>
</reference>